<organism evidence="1 2">
    <name type="scientific">Frondihabitans sucicola</name>
    <dbReference type="NCBI Taxonomy" id="1268041"/>
    <lineage>
        <taxon>Bacteria</taxon>
        <taxon>Bacillati</taxon>
        <taxon>Actinomycetota</taxon>
        <taxon>Actinomycetes</taxon>
        <taxon>Micrococcales</taxon>
        <taxon>Microbacteriaceae</taxon>
        <taxon>Frondihabitans</taxon>
    </lineage>
</organism>
<reference evidence="2" key="1">
    <citation type="journal article" date="2019" name="Int. J. Syst. Evol. Microbiol.">
        <title>The Global Catalogue of Microorganisms (GCM) 10K type strain sequencing project: providing services to taxonomists for standard genome sequencing and annotation.</title>
        <authorList>
            <consortium name="The Broad Institute Genomics Platform"/>
            <consortium name="The Broad Institute Genome Sequencing Center for Infectious Disease"/>
            <person name="Wu L."/>
            <person name="Ma J."/>
        </authorList>
    </citation>
    <scope>NUCLEOTIDE SEQUENCE [LARGE SCALE GENOMIC DNA]</scope>
    <source>
        <strain evidence="2">NBRC 108728</strain>
    </source>
</reference>
<gene>
    <name evidence="1" type="ORF">GCM10025867_46460</name>
</gene>
<dbReference type="EMBL" id="AP027733">
    <property type="protein sequence ID" value="BDZ52405.1"/>
    <property type="molecule type" value="Genomic_DNA"/>
</dbReference>
<evidence type="ECO:0000313" key="2">
    <source>
        <dbReference type="Proteomes" id="UP001321486"/>
    </source>
</evidence>
<dbReference type="Gene3D" id="3.40.50.300">
    <property type="entry name" value="P-loop containing nucleotide triphosphate hydrolases"/>
    <property type="match status" value="1"/>
</dbReference>
<evidence type="ECO:0000313" key="1">
    <source>
        <dbReference type="EMBL" id="BDZ52405.1"/>
    </source>
</evidence>
<dbReference type="RefSeq" id="WP_286347263.1">
    <property type="nucleotide sequence ID" value="NZ_AP027733.1"/>
</dbReference>
<protein>
    <submittedName>
        <fullName evidence="1">Uncharacterized protein</fullName>
    </submittedName>
</protein>
<keyword evidence="1" id="KW-0614">Plasmid</keyword>
<dbReference type="InterPro" id="IPR027417">
    <property type="entry name" value="P-loop_NTPase"/>
</dbReference>
<geneLocation type="plasmid" evidence="1 2">
    <name>pNBRC108728a</name>
</geneLocation>
<keyword evidence="2" id="KW-1185">Reference proteome</keyword>
<proteinExistence type="predicted"/>
<accession>A0ABN6Y506</accession>
<name>A0ABN6Y506_9MICO</name>
<dbReference type="Proteomes" id="UP001321486">
    <property type="component" value="Plasmid pNBRC108728a"/>
</dbReference>
<sequence length="349" mass="38648">MNTNYRRTRHAREIMATHPGMKYTEALRAADAAHEREHVDATLATHVERWNGQVHQDHFTFLLGPLLDDPSTLAEIAIGRGWGSALIAGVTDTGRNHAADVIIAQAAAMTLISFGAQPATVHILDLHGTVARRWRDRPSITVSDGTRPEMIDGTLTSGPRVLAEHMEHIHDEFSRRRAILSELPDVPSVEALPDETRARLKLAPMFIVVPDLHEHFVAQNLTTEQVIATSADSRNYIAENTWLLARMGRAYGIHLIVTDDRMVRGHVWAQTMSNLSTRILMGKTPGALTENVIGLPMNTPIADEEAQLAPGIARVIDGNDSKVRLVRVFDVTDEALDRILPRRGTAQQR</sequence>